<sequence>MAKRVGSQVTEIKASLAVFASQPENIANVIEGAARQIRAGSE</sequence>
<comment type="caution">
    <text evidence="1">The sequence shown here is derived from an EMBL/GenBank/DDBJ whole genome shotgun (WGS) entry which is preliminary data.</text>
</comment>
<evidence type="ECO:0008006" key="3">
    <source>
        <dbReference type="Google" id="ProtNLM"/>
    </source>
</evidence>
<evidence type="ECO:0000313" key="2">
    <source>
        <dbReference type="Proteomes" id="UP001230207"/>
    </source>
</evidence>
<dbReference type="EMBL" id="JAUSVF010000006">
    <property type="protein sequence ID" value="MDQ0323919.1"/>
    <property type="molecule type" value="Genomic_DNA"/>
</dbReference>
<proteinExistence type="predicted"/>
<organism evidence="1 2">
    <name type="scientific">Pararhizobium capsulatum DSM 1112</name>
    <dbReference type="NCBI Taxonomy" id="1121113"/>
    <lineage>
        <taxon>Bacteria</taxon>
        <taxon>Pseudomonadati</taxon>
        <taxon>Pseudomonadota</taxon>
        <taxon>Alphaproteobacteria</taxon>
        <taxon>Hyphomicrobiales</taxon>
        <taxon>Rhizobiaceae</taxon>
        <taxon>Rhizobium/Agrobacterium group</taxon>
        <taxon>Pararhizobium</taxon>
    </lineage>
</organism>
<gene>
    <name evidence="1" type="ORF">QO002_006126</name>
</gene>
<keyword evidence="2" id="KW-1185">Reference proteome</keyword>
<dbReference type="Proteomes" id="UP001230207">
    <property type="component" value="Unassembled WGS sequence"/>
</dbReference>
<name>A0ABU0C1U5_9HYPH</name>
<protein>
    <recommendedName>
        <fullName evidence="3">Methyl-accepting chemotaxis protein</fullName>
    </recommendedName>
</protein>
<reference evidence="1 2" key="1">
    <citation type="submission" date="2023-07" db="EMBL/GenBank/DDBJ databases">
        <title>Genomic Encyclopedia of Type Strains, Phase IV (KMG-IV): sequencing the most valuable type-strain genomes for metagenomic binning, comparative biology and taxonomic classification.</title>
        <authorList>
            <person name="Goeker M."/>
        </authorList>
    </citation>
    <scope>NUCLEOTIDE SEQUENCE [LARGE SCALE GENOMIC DNA]</scope>
    <source>
        <strain evidence="1 2">DSM 1112</strain>
    </source>
</reference>
<evidence type="ECO:0000313" key="1">
    <source>
        <dbReference type="EMBL" id="MDQ0323919.1"/>
    </source>
</evidence>
<accession>A0ABU0C1U5</accession>